<organism evidence="2 3">
    <name type="scientific">Crassostrea virginica</name>
    <name type="common">Eastern oyster</name>
    <dbReference type="NCBI Taxonomy" id="6565"/>
    <lineage>
        <taxon>Eukaryota</taxon>
        <taxon>Metazoa</taxon>
        <taxon>Spiralia</taxon>
        <taxon>Lophotrochozoa</taxon>
        <taxon>Mollusca</taxon>
        <taxon>Bivalvia</taxon>
        <taxon>Autobranchia</taxon>
        <taxon>Pteriomorphia</taxon>
        <taxon>Ostreida</taxon>
        <taxon>Ostreoidea</taxon>
        <taxon>Ostreidae</taxon>
        <taxon>Crassostrea</taxon>
    </lineage>
</organism>
<dbReference type="Proteomes" id="UP000694844">
    <property type="component" value="Chromosome 6"/>
</dbReference>
<dbReference type="GeneID" id="111102100"/>
<dbReference type="InterPro" id="IPR027417">
    <property type="entry name" value="P-loop_NTPase"/>
</dbReference>
<accession>A0A8B8AKA2</accession>
<sequence>MAKPCPPSADSVSVIDSCPMNSSEWNQRALQKNCSMYQQTCFRPLEYHCLLNPYGNESLEVCAPNTWLAEGHFCFNGSQQKRNIDMEDRGSEVNNSSNPEAPLLSELDERIDADTRIANNTDDTDRLSSSTRYTKNCVEIEVEPDQVRQYLSKGELTFYHARGIIVGCGGAGKTTLLKRLMDTPFEELGETKSTEIVDVHVNAFSVLNDTMQALNADQNQPIFHFSKEDITRGEINRKSDEIEIELNTNTYKHEKPCADDYEPQTSKKFTNVTQNSPRNSDKDTASAQSFDRSKPTLSSVIKDDEEESNGDKEHDEDEKEHEEHEDPEVTAKVDTNIDML</sequence>
<gene>
    <name evidence="3" type="primary">LOC111102100</name>
</gene>
<proteinExistence type="predicted"/>
<dbReference type="SUPFAM" id="SSF52540">
    <property type="entry name" value="P-loop containing nucleoside triphosphate hydrolases"/>
    <property type="match status" value="1"/>
</dbReference>
<feature type="compositionally biased region" description="Polar residues" evidence="1">
    <location>
        <begin position="263"/>
        <end position="278"/>
    </location>
</feature>
<name>A0A8B8AKA2_CRAVI</name>
<protein>
    <submittedName>
        <fullName evidence="3">Uncharacterized protein LOC111102100</fullName>
    </submittedName>
</protein>
<keyword evidence="2" id="KW-1185">Reference proteome</keyword>
<dbReference type="Gene3D" id="3.30.70.1390">
    <property type="entry name" value="ROC domain from the Parkinson's disease-associated leucine-rich repeat kinase 2"/>
    <property type="match status" value="1"/>
</dbReference>
<dbReference type="RefSeq" id="XP_022290459.1">
    <property type="nucleotide sequence ID" value="XM_022434751.1"/>
</dbReference>
<feature type="compositionally biased region" description="Basic and acidic residues" evidence="1">
    <location>
        <begin position="321"/>
        <end position="331"/>
    </location>
</feature>
<reference evidence="3" key="1">
    <citation type="submission" date="2025-08" db="UniProtKB">
        <authorList>
            <consortium name="RefSeq"/>
        </authorList>
    </citation>
    <scope>IDENTIFICATION</scope>
    <source>
        <tissue evidence="3">Whole sample</tissue>
    </source>
</reference>
<evidence type="ECO:0000313" key="2">
    <source>
        <dbReference type="Proteomes" id="UP000694844"/>
    </source>
</evidence>
<evidence type="ECO:0000313" key="3">
    <source>
        <dbReference type="RefSeq" id="XP_022290459.1"/>
    </source>
</evidence>
<dbReference type="KEGG" id="cvn:111102100"/>
<feature type="compositionally biased region" description="Acidic residues" evidence="1">
    <location>
        <begin position="303"/>
        <end position="320"/>
    </location>
</feature>
<evidence type="ECO:0000256" key="1">
    <source>
        <dbReference type="SAM" id="MobiDB-lite"/>
    </source>
</evidence>
<feature type="region of interest" description="Disordered" evidence="1">
    <location>
        <begin position="254"/>
        <end position="340"/>
    </location>
</feature>
<feature type="compositionally biased region" description="Polar residues" evidence="1">
    <location>
        <begin position="285"/>
        <end position="299"/>
    </location>
</feature>
<dbReference type="AlphaFoldDB" id="A0A8B8AKA2"/>